<evidence type="ECO:0000313" key="2">
    <source>
        <dbReference type="Proteomes" id="UP000233343"/>
    </source>
</evidence>
<keyword evidence="2" id="KW-1185">Reference proteome</keyword>
<sequence>MPISQKDQLSLLQDILTNHSSDACGSVSECEQLERLVQSLMLQNDLQEDMLPILEEVHKYSQDGMQAKNLNTHIEASKQNLSQWVDDMIQLL</sequence>
<name>A0A2N0ZAE6_9BACI</name>
<comment type="caution">
    <text evidence="1">The sequence shown here is derived from an EMBL/GenBank/DDBJ whole genome shotgun (WGS) entry which is preliminary data.</text>
</comment>
<protein>
    <recommendedName>
        <fullName evidence="3">YtzH-like protein</fullName>
    </recommendedName>
</protein>
<reference evidence="1 2" key="1">
    <citation type="journal article" date="2010" name="Int. J. Syst. Evol. Microbiol.">
        <title>Bacillus horneckiae sp. nov., isolated from a spacecraft-assembly clean room.</title>
        <authorList>
            <person name="Vaishampayan P."/>
            <person name="Probst A."/>
            <person name="Krishnamurthi S."/>
            <person name="Ghosh S."/>
            <person name="Osman S."/>
            <person name="McDowall A."/>
            <person name="Ruckmani A."/>
            <person name="Mayilraj S."/>
            <person name="Venkateswaran K."/>
        </authorList>
    </citation>
    <scope>NUCLEOTIDE SEQUENCE [LARGE SCALE GENOMIC DNA]</scope>
    <source>
        <strain evidence="2">1PO1SC</strain>
    </source>
</reference>
<dbReference type="Proteomes" id="UP000233343">
    <property type="component" value="Unassembled WGS sequence"/>
</dbReference>
<dbReference type="RefSeq" id="WP_066191135.1">
    <property type="nucleotide sequence ID" value="NZ_JAFDQP010000014.1"/>
</dbReference>
<gene>
    <name evidence="1" type="ORF">CWS20_23700</name>
</gene>
<dbReference type="InterPro" id="IPR025547">
    <property type="entry name" value="YtzH"/>
</dbReference>
<dbReference type="AlphaFoldDB" id="A0A2N0ZAE6"/>
<evidence type="ECO:0000313" key="1">
    <source>
        <dbReference type="EMBL" id="PKG26469.1"/>
    </source>
</evidence>
<accession>A0A2N0ZAE6</accession>
<evidence type="ECO:0008006" key="3">
    <source>
        <dbReference type="Google" id="ProtNLM"/>
    </source>
</evidence>
<proteinExistence type="predicted"/>
<dbReference type="EMBL" id="PISD01000066">
    <property type="protein sequence ID" value="PKG26469.1"/>
    <property type="molecule type" value="Genomic_DNA"/>
</dbReference>
<dbReference type="Pfam" id="PF14165">
    <property type="entry name" value="YtzH"/>
    <property type="match status" value="1"/>
</dbReference>
<organism evidence="1 2">
    <name type="scientific">Cytobacillus horneckiae</name>
    <dbReference type="NCBI Taxonomy" id="549687"/>
    <lineage>
        <taxon>Bacteria</taxon>
        <taxon>Bacillati</taxon>
        <taxon>Bacillota</taxon>
        <taxon>Bacilli</taxon>
        <taxon>Bacillales</taxon>
        <taxon>Bacillaceae</taxon>
        <taxon>Cytobacillus</taxon>
    </lineage>
</organism>